<dbReference type="AlphaFoldDB" id="A0A1R7QB64"/>
<name>A0A1R7QB64_ACIJO</name>
<evidence type="ECO:0000256" key="1">
    <source>
        <dbReference type="ARBA" id="ARBA00005233"/>
    </source>
</evidence>
<feature type="transmembrane region" description="Helical" evidence="3">
    <location>
        <begin position="6"/>
        <end position="30"/>
    </location>
</feature>
<gene>
    <name evidence="4" type="primary">fimA_2</name>
    <name evidence="4" type="ORF">ACNJC6_01113</name>
</gene>
<evidence type="ECO:0000256" key="2">
    <source>
        <dbReference type="ARBA" id="ARBA00022481"/>
    </source>
</evidence>
<dbReference type="InterPro" id="IPR012902">
    <property type="entry name" value="N_methyl_site"/>
</dbReference>
<keyword evidence="2" id="KW-0488">Methylation</keyword>
<reference evidence="4 5" key="1">
    <citation type="submission" date="2017-02" db="EMBL/GenBank/DDBJ databases">
        <authorList>
            <person name="Peterson S.W."/>
        </authorList>
    </citation>
    <scope>NUCLEOTIDE SEQUENCE [LARGE SCALE GENOMIC DNA]</scope>
    <source>
        <strain evidence="4">C6</strain>
    </source>
</reference>
<dbReference type="NCBIfam" id="TIGR02532">
    <property type="entry name" value="IV_pilin_GFxxxE"/>
    <property type="match status" value="1"/>
</dbReference>
<dbReference type="InterPro" id="IPR001082">
    <property type="entry name" value="Pilin"/>
</dbReference>
<organism evidence="4 5">
    <name type="scientific">Acinetobacter johnsonii</name>
    <dbReference type="NCBI Taxonomy" id="40214"/>
    <lineage>
        <taxon>Bacteria</taxon>
        <taxon>Pseudomonadati</taxon>
        <taxon>Pseudomonadota</taxon>
        <taxon>Gammaproteobacteria</taxon>
        <taxon>Moraxellales</taxon>
        <taxon>Moraxellaceae</taxon>
        <taxon>Acinetobacter</taxon>
    </lineage>
</organism>
<proteinExistence type="inferred from homology"/>
<sequence>MKINMGFTLIELIIAVAIICILAAISINLYQSYMIKSRINSAFYEISEGIASYEINANHNYLTITTAEDISLQSSTHFCMISITAPDALGVANKAISCKLKNKNGLGNLAEIYFSRNTNGHFSCESIDIPNKFLPTSCI</sequence>
<dbReference type="InterPro" id="IPR045584">
    <property type="entry name" value="Pilin-like"/>
</dbReference>
<dbReference type="GO" id="GO:0009289">
    <property type="term" value="C:pilus"/>
    <property type="evidence" value="ECO:0007669"/>
    <property type="project" value="InterPro"/>
</dbReference>
<dbReference type="RefSeq" id="WP_228148468.1">
    <property type="nucleotide sequence ID" value="NZ_FUUY01000003.1"/>
</dbReference>
<keyword evidence="3" id="KW-0472">Membrane</keyword>
<evidence type="ECO:0000313" key="4">
    <source>
        <dbReference type="EMBL" id="SJX21499.1"/>
    </source>
</evidence>
<dbReference type="GO" id="GO:0007155">
    <property type="term" value="P:cell adhesion"/>
    <property type="evidence" value="ECO:0007669"/>
    <property type="project" value="InterPro"/>
</dbReference>
<evidence type="ECO:0000256" key="3">
    <source>
        <dbReference type="SAM" id="Phobius"/>
    </source>
</evidence>
<accession>A0A1R7QB64</accession>
<evidence type="ECO:0000313" key="5">
    <source>
        <dbReference type="Proteomes" id="UP000196240"/>
    </source>
</evidence>
<dbReference type="EMBL" id="FUUY01000003">
    <property type="protein sequence ID" value="SJX21499.1"/>
    <property type="molecule type" value="Genomic_DNA"/>
</dbReference>
<keyword evidence="3" id="KW-0812">Transmembrane</keyword>
<comment type="similarity">
    <text evidence="1">Belongs to the N-Me-Phe pilin family.</text>
</comment>
<dbReference type="Proteomes" id="UP000196240">
    <property type="component" value="Unassembled WGS sequence"/>
</dbReference>
<dbReference type="Pfam" id="PF00114">
    <property type="entry name" value="Pilin"/>
    <property type="match status" value="1"/>
</dbReference>
<dbReference type="Gene3D" id="3.30.700.10">
    <property type="entry name" value="Glycoprotein, Type 4 Pilin"/>
    <property type="match status" value="1"/>
</dbReference>
<dbReference type="Pfam" id="PF07963">
    <property type="entry name" value="N_methyl"/>
    <property type="match status" value="1"/>
</dbReference>
<keyword evidence="3" id="KW-1133">Transmembrane helix</keyword>
<dbReference type="SUPFAM" id="SSF54523">
    <property type="entry name" value="Pili subunits"/>
    <property type="match status" value="1"/>
</dbReference>
<protein>
    <submittedName>
        <fullName evidence="4">Pilin domain-containing protein</fullName>
    </submittedName>
</protein>